<organism evidence="2 3">
    <name type="scientific">Stylosanthes scabra</name>
    <dbReference type="NCBI Taxonomy" id="79078"/>
    <lineage>
        <taxon>Eukaryota</taxon>
        <taxon>Viridiplantae</taxon>
        <taxon>Streptophyta</taxon>
        <taxon>Embryophyta</taxon>
        <taxon>Tracheophyta</taxon>
        <taxon>Spermatophyta</taxon>
        <taxon>Magnoliopsida</taxon>
        <taxon>eudicotyledons</taxon>
        <taxon>Gunneridae</taxon>
        <taxon>Pentapetalae</taxon>
        <taxon>rosids</taxon>
        <taxon>fabids</taxon>
        <taxon>Fabales</taxon>
        <taxon>Fabaceae</taxon>
        <taxon>Papilionoideae</taxon>
        <taxon>50 kb inversion clade</taxon>
        <taxon>dalbergioids sensu lato</taxon>
        <taxon>Dalbergieae</taxon>
        <taxon>Pterocarpus clade</taxon>
        <taxon>Stylosanthes</taxon>
    </lineage>
</organism>
<dbReference type="EMBL" id="JASCZI010060461">
    <property type="protein sequence ID" value="MED6132126.1"/>
    <property type="molecule type" value="Genomic_DNA"/>
</dbReference>
<protein>
    <submittedName>
        <fullName evidence="2">Uncharacterized protein</fullName>
    </submittedName>
</protein>
<keyword evidence="1" id="KW-1133">Transmembrane helix</keyword>
<feature type="transmembrane region" description="Helical" evidence="1">
    <location>
        <begin position="20"/>
        <end position="38"/>
    </location>
</feature>
<keyword evidence="1" id="KW-0812">Transmembrane</keyword>
<accession>A0ABU6S6Q4</accession>
<keyword evidence="3" id="KW-1185">Reference proteome</keyword>
<comment type="caution">
    <text evidence="2">The sequence shown here is derived from an EMBL/GenBank/DDBJ whole genome shotgun (WGS) entry which is preliminary data.</text>
</comment>
<gene>
    <name evidence="2" type="ORF">PIB30_016339</name>
</gene>
<reference evidence="2 3" key="1">
    <citation type="journal article" date="2023" name="Plants (Basel)">
        <title>Bridging the Gap: Combining Genomics and Transcriptomics Approaches to Understand Stylosanthes scabra, an Orphan Legume from the Brazilian Caatinga.</title>
        <authorList>
            <person name="Ferreira-Neto J.R.C."/>
            <person name="da Silva M.D."/>
            <person name="Binneck E."/>
            <person name="de Melo N.F."/>
            <person name="da Silva R.H."/>
            <person name="de Melo A.L.T.M."/>
            <person name="Pandolfi V."/>
            <person name="Bustamante F.O."/>
            <person name="Brasileiro-Vidal A.C."/>
            <person name="Benko-Iseppon A.M."/>
        </authorList>
    </citation>
    <scope>NUCLEOTIDE SEQUENCE [LARGE SCALE GENOMIC DNA]</scope>
    <source>
        <tissue evidence="2">Leaves</tissue>
    </source>
</reference>
<name>A0ABU6S6Q4_9FABA</name>
<proteinExistence type="predicted"/>
<evidence type="ECO:0000313" key="2">
    <source>
        <dbReference type="EMBL" id="MED6132126.1"/>
    </source>
</evidence>
<dbReference type="Proteomes" id="UP001341840">
    <property type="component" value="Unassembled WGS sequence"/>
</dbReference>
<sequence length="121" mass="13386">MMHVSRLPSAVVATGSQLLEISILLYLTPAMLQVFWVVPSRRYSSAADILASYYFHSVCVIRRIAEDEEVSHGRALKVCAAVDVEISGDAETDVQLLGFEHGCGSDHLCWPKANPKKIRRS</sequence>
<evidence type="ECO:0000256" key="1">
    <source>
        <dbReference type="SAM" id="Phobius"/>
    </source>
</evidence>
<evidence type="ECO:0000313" key="3">
    <source>
        <dbReference type="Proteomes" id="UP001341840"/>
    </source>
</evidence>
<keyword evidence="1" id="KW-0472">Membrane</keyword>